<sequence length="125" mass="14164">MRKKVRYYENNDGSSVMSGTAENVSIPFKNVHGLSWIYPGINRTRSTDFPTHGSDKAQYGYIQSVGGTMHHIPDCNFHEWVLISAQPQLLLWMQSGHSPLVTIRSISPSTISTFKHSEQKWLLDS</sequence>
<dbReference type="HOGENOM" id="CLU_1992990_0_0_1"/>
<organism evidence="2">
    <name type="scientific">Laccaria bicolor (strain S238N-H82 / ATCC MYA-4686)</name>
    <name type="common">Bicoloured deceiver</name>
    <name type="synonym">Laccaria laccata var. bicolor</name>
    <dbReference type="NCBI Taxonomy" id="486041"/>
    <lineage>
        <taxon>Eukaryota</taxon>
        <taxon>Fungi</taxon>
        <taxon>Dikarya</taxon>
        <taxon>Basidiomycota</taxon>
        <taxon>Agaricomycotina</taxon>
        <taxon>Agaricomycetes</taxon>
        <taxon>Agaricomycetidae</taxon>
        <taxon>Agaricales</taxon>
        <taxon>Agaricineae</taxon>
        <taxon>Hydnangiaceae</taxon>
        <taxon>Laccaria</taxon>
    </lineage>
</organism>
<dbReference type="RefSeq" id="XP_001876840.1">
    <property type="nucleotide sequence ID" value="XM_001876805.1"/>
</dbReference>
<dbReference type="AlphaFoldDB" id="B0CZ87"/>
<reference evidence="1 2" key="1">
    <citation type="journal article" date="2008" name="Nature">
        <title>The genome of Laccaria bicolor provides insights into mycorrhizal symbiosis.</title>
        <authorList>
            <person name="Martin F."/>
            <person name="Aerts A."/>
            <person name="Ahren D."/>
            <person name="Brun A."/>
            <person name="Danchin E.G.J."/>
            <person name="Duchaussoy F."/>
            <person name="Gibon J."/>
            <person name="Kohler A."/>
            <person name="Lindquist E."/>
            <person name="Pereda V."/>
            <person name="Salamov A."/>
            <person name="Shapiro H.J."/>
            <person name="Wuyts J."/>
            <person name="Blaudez D."/>
            <person name="Buee M."/>
            <person name="Brokstein P."/>
            <person name="Canbaeck B."/>
            <person name="Cohen D."/>
            <person name="Courty P.E."/>
            <person name="Coutinho P.M."/>
            <person name="Delaruelle C."/>
            <person name="Detter J.C."/>
            <person name="Deveau A."/>
            <person name="DiFazio S."/>
            <person name="Duplessis S."/>
            <person name="Fraissinet-Tachet L."/>
            <person name="Lucic E."/>
            <person name="Frey-Klett P."/>
            <person name="Fourrey C."/>
            <person name="Feussner I."/>
            <person name="Gay G."/>
            <person name="Grimwood J."/>
            <person name="Hoegger P.J."/>
            <person name="Jain P."/>
            <person name="Kilaru S."/>
            <person name="Labbe J."/>
            <person name="Lin Y.C."/>
            <person name="Legue V."/>
            <person name="Le Tacon F."/>
            <person name="Marmeisse R."/>
            <person name="Melayah D."/>
            <person name="Montanini B."/>
            <person name="Muratet M."/>
            <person name="Nehls U."/>
            <person name="Niculita-Hirzel H."/>
            <person name="Oudot-Le Secq M.P."/>
            <person name="Peter M."/>
            <person name="Quesneville H."/>
            <person name="Rajashekar B."/>
            <person name="Reich M."/>
            <person name="Rouhier N."/>
            <person name="Schmutz J."/>
            <person name="Yin T."/>
            <person name="Chalot M."/>
            <person name="Henrissat B."/>
            <person name="Kuees U."/>
            <person name="Lucas S."/>
            <person name="Van de Peer Y."/>
            <person name="Podila G.K."/>
            <person name="Polle A."/>
            <person name="Pukkila P.J."/>
            <person name="Richardson P.M."/>
            <person name="Rouze P."/>
            <person name="Sanders I.R."/>
            <person name="Stajich J.E."/>
            <person name="Tunlid A."/>
            <person name="Tuskan G."/>
            <person name="Grigoriev I.V."/>
        </authorList>
    </citation>
    <scope>NUCLEOTIDE SEQUENCE [LARGE SCALE GENOMIC DNA]</scope>
    <source>
        <strain evidence="2">S238N-H82 / ATCC MYA-4686</strain>
    </source>
</reference>
<accession>B0CZ87</accession>
<dbReference type="KEGG" id="lbc:LACBIDRAFT_323137"/>
<dbReference type="Proteomes" id="UP000001194">
    <property type="component" value="Unassembled WGS sequence"/>
</dbReference>
<keyword evidence="2" id="KW-1185">Reference proteome</keyword>
<dbReference type="OrthoDB" id="10547337at2759"/>
<dbReference type="EMBL" id="DS547094">
    <property type="protein sequence ID" value="EDR12576.1"/>
    <property type="molecule type" value="Genomic_DNA"/>
</dbReference>
<protein>
    <submittedName>
        <fullName evidence="1">Predicted protein</fullName>
    </submittedName>
</protein>
<evidence type="ECO:0000313" key="1">
    <source>
        <dbReference type="EMBL" id="EDR12576.1"/>
    </source>
</evidence>
<evidence type="ECO:0000313" key="2">
    <source>
        <dbReference type="Proteomes" id="UP000001194"/>
    </source>
</evidence>
<name>B0CZ87_LACBS</name>
<dbReference type="InParanoid" id="B0CZ87"/>
<proteinExistence type="predicted"/>
<dbReference type="GeneID" id="6072650"/>
<gene>
    <name evidence="1" type="ORF">LACBIDRAFT_323137</name>
</gene>